<dbReference type="GO" id="GO:0070402">
    <property type="term" value="F:NADPH binding"/>
    <property type="evidence" value="ECO:0007669"/>
    <property type="project" value="TreeGrafter"/>
</dbReference>
<dbReference type="GO" id="GO:0016651">
    <property type="term" value="F:oxidoreductase activity, acting on NAD(P)H"/>
    <property type="evidence" value="ECO:0007669"/>
    <property type="project" value="TreeGrafter"/>
</dbReference>
<keyword evidence="5" id="KW-1185">Reference proteome</keyword>
<dbReference type="EMBL" id="JACCFS010000001">
    <property type="protein sequence ID" value="NYJ37860.1"/>
    <property type="molecule type" value="Genomic_DNA"/>
</dbReference>
<protein>
    <submittedName>
        <fullName evidence="4">NADPH:quinone reductase-like Zn-dependent oxidoreductase</fullName>
    </submittedName>
</protein>
<dbReference type="PANTHER" id="PTHR48106">
    <property type="entry name" value="QUINONE OXIDOREDUCTASE PIG3-RELATED"/>
    <property type="match status" value="1"/>
</dbReference>
<dbReference type="SMART" id="SM00829">
    <property type="entry name" value="PKS_ER"/>
    <property type="match status" value="1"/>
</dbReference>
<dbReference type="Proteomes" id="UP000572051">
    <property type="component" value="Unassembled WGS sequence"/>
</dbReference>
<evidence type="ECO:0000259" key="3">
    <source>
        <dbReference type="SMART" id="SM00829"/>
    </source>
</evidence>
<dbReference type="SUPFAM" id="SSF51735">
    <property type="entry name" value="NAD(P)-binding Rossmann-fold domains"/>
    <property type="match status" value="1"/>
</dbReference>
<comment type="caution">
    <text evidence="4">The sequence shown here is derived from an EMBL/GenBank/DDBJ whole genome shotgun (WGS) entry which is preliminary data.</text>
</comment>
<feature type="domain" description="Enoyl reductase (ER)" evidence="3">
    <location>
        <begin position="10"/>
        <end position="318"/>
    </location>
</feature>
<gene>
    <name evidence="4" type="ORF">HNR10_005741</name>
</gene>
<evidence type="ECO:0000313" key="4">
    <source>
        <dbReference type="EMBL" id="NYJ37860.1"/>
    </source>
</evidence>
<dbReference type="InterPro" id="IPR011032">
    <property type="entry name" value="GroES-like_sf"/>
</dbReference>
<dbReference type="Gene3D" id="3.40.50.720">
    <property type="entry name" value="NAD(P)-binding Rossmann-like Domain"/>
    <property type="match status" value="1"/>
</dbReference>
<keyword evidence="2" id="KW-0560">Oxidoreductase</keyword>
<name>A0A7Z0JDU2_9ACTN</name>
<dbReference type="SUPFAM" id="SSF50129">
    <property type="entry name" value="GroES-like"/>
    <property type="match status" value="1"/>
</dbReference>
<dbReference type="InterPro" id="IPR036291">
    <property type="entry name" value="NAD(P)-bd_dom_sf"/>
</dbReference>
<evidence type="ECO:0000256" key="2">
    <source>
        <dbReference type="ARBA" id="ARBA00023002"/>
    </source>
</evidence>
<dbReference type="Pfam" id="PF00107">
    <property type="entry name" value="ADH_zinc_N"/>
    <property type="match status" value="1"/>
</dbReference>
<proteinExistence type="predicted"/>
<dbReference type="InterPro" id="IPR013149">
    <property type="entry name" value="ADH-like_C"/>
</dbReference>
<sequence length="320" mass="31897">MKAVTIRDFGGPEGLAVVDVPVPVPAAGQVLVAVDAVGVGGVDAVVLSGALTGYGVEEGHVLGSEVAGAVTAVGEGVDASWVGRRVWAFTGRAGGYAEYAVASVGEVVALPEELTGADAVTLGGSGTVAHFALSHARFAAGESVLVRGAAGGIGVAAVQLAARGGAGAVAVTASSSERGDRLRGLGATHVLDRAGKGGEDAPEDFDVIIDIVAGPDMPAFLARLAPNGRMVTVGVVGGFPPPDFGMGMFAAFQKSLTFACFSADSVPGADQGAVRAEQFAAAVRGELRGVVHEVLPLDRAVLAHRRMAAGEVFGRIVLLP</sequence>
<reference evidence="4 5" key="1">
    <citation type="submission" date="2020-07" db="EMBL/GenBank/DDBJ databases">
        <title>Sequencing the genomes of 1000 actinobacteria strains.</title>
        <authorList>
            <person name="Klenk H.-P."/>
        </authorList>
    </citation>
    <scope>NUCLEOTIDE SEQUENCE [LARGE SCALE GENOMIC DNA]</scope>
    <source>
        <strain evidence="4 5">DSM 44442</strain>
    </source>
</reference>
<dbReference type="Pfam" id="PF08240">
    <property type="entry name" value="ADH_N"/>
    <property type="match status" value="1"/>
</dbReference>
<dbReference type="RefSeq" id="WP_179828932.1">
    <property type="nucleotide sequence ID" value="NZ_JACCFS010000001.1"/>
</dbReference>
<dbReference type="InterPro" id="IPR020843">
    <property type="entry name" value="ER"/>
</dbReference>
<keyword evidence="1" id="KW-0521">NADP</keyword>
<evidence type="ECO:0000313" key="5">
    <source>
        <dbReference type="Proteomes" id="UP000572051"/>
    </source>
</evidence>
<dbReference type="AlphaFoldDB" id="A0A7Z0JDU2"/>
<dbReference type="InterPro" id="IPR013154">
    <property type="entry name" value="ADH-like_N"/>
</dbReference>
<accession>A0A7Z0JDU2</accession>
<evidence type="ECO:0000256" key="1">
    <source>
        <dbReference type="ARBA" id="ARBA00022857"/>
    </source>
</evidence>
<organism evidence="4 5">
    <name type="scientific">Nocardiopsis aegyptia</name>
    <dbReference type="NCBI Taxonomy" id="220378"/>
    <lineage>
        <taxon>Bacteria</taxon>
        <taxon>Bacillati</taxon>
        <taxon>Actinomycetota</taxon>
        <taxon>Actinomycetes</taxon>
        <taxon>Streptosporangiales</taxon>
        <taxon>Nocardiopsidaceae</taxon>
        <taxon>Nocardiopsis</taxon>
    </lineage>
</organism>
<dbReference type="Gene3D" id="3.90.180.10">
    <property type="entry name" value="Medium-chain alcohol dehydrogenases, catalytic domain"/>
    <property type="match status" value="1"/>
</dbReference>